<sequence length="247" mass="27242">MKKFTLFAMAAIALAAVTMAFNFANDSKDESNPGRNYIPKNPKTDNLLTSENTVLLVIDWQEEMLGMVKNIDREVLTNNIQAMVKTANVFDIPVIETTIGVELGANKPTVESIKGEISDDVENIDRISLNAWQNKAVIDAVKKTGRKKILMTGLWTSGCPTYTTLDALEDGYEVYVLTDLMGDATVDAHNRAIDRLVQAGAIPFTWEGAGAEILRAYTHPKAMQDDEVEGGFVGIMVEHFYPFAGKY</sequence>
<dbReference type="EMBL" id="JAVDQD010000002">
    <property type="protein sequence ID" value="MDR6238914.1"/>
    <property type="molecule type" value="Genomic_DNA"/>
</dbReference>
<comment type="caution">
    <text evidence="3">The sequence shown here is derived from an EMBL/GenBank/DDBJ whole genome shotgun (WGS) entry which is preliminary data.</text>
</comment>
<evidence type="ECO:0000313" key="3">
    <source>
        <dbReference type="EMBL" id="MDR6238914.1"/>
    </source>
</evidence>
<reference evidence="3" key="1">
    <citation type="submission" date="2023-07" db="EMBL/GenBank/DDBJ databases">
        <title>Genomic Encyclopedia of Type Strains, Phase IV (KMG-IV): sequencing the most valuable type-strain genomes for metagenomic binning, comparative biology and taxonomic classification.</title>
        <authorList>
            <person name="Goeker M."/>
        </authorList>
    </citation>
    <scope>NUCLEOTIDE SEQUENCE</scope>
    <source>
        <strain evidence="3">DSM 26174</strain>
    </source>
</reference>
<dbReference type="Gene3D" id="3.40.50.850">
    <property type="entry name" value="Isochorismatase-like"/>
    <property type="match status" value="1"/>
</dbReference>
<accession>A0AAE4BQB5</accession>
<dbReference type="InterPro" id="IPR000868">
    <property type="entry name" value="Isochorismatase-like_dom"/>
</dbReference>
<dbReference type="Pfam" id="PF00857">
    <property type="entry name" value="Isochorismatase"/>
    <property type="match status" value="1"/>
</dbReference>
<keyword evidence="1" id="KW-0732">Signal</keyword>
<dbReference type="SUPFAM" id="SSF52499">
    <property type="entry name" value="Isochorismatase-like hydrolases"/>
    <property type="match status" value="1"/>
</dbReference>
<feature type="domain" description="Isochorismatase-like" evidence="2">
    <location>
        <begin position="53"/>
        <end position="207"/>
    </location>
</feature>
<dbReference type="PANTHER" id="PTHR43559:SF1">
    <property type="entry name" value="HYDROLASE"/>
    <property type="match status" value="1"/>
</dbReference>
<dbReference type="InterPro" id="IPR036380">
    <property type="entry name" value="Isochorismatase-like_sf"/>
</dbReference>
<evidence type="ECO:0000313" key="4">
    <source>
        <dbReference type="Proteomes" id="UP001185092"/>
    </source>
</evidence>
<dbReference type="RefSeq" id="WP_309938419.1">
    <property type="nucleotide sequence ID" value="NZ_AP025305.1"/>
</dbReference>
<dbReference type="InterPro" id="IPR053152">
    <property type="entry name" value="Hydrolase_YcaC-like"/>
</dbReference>
<protein>
    <submittedName>
        <fullName evidence="3">Nicotinamidase-related amidase</fullName>
    </submittedName>
</protein>
<proteinExistence type="predicted"/>
<evidence type="ECO:0000259" key="2">
    <source>
        <dbReference type="Pfam" id="PF00857"/>
    </source>
</evidence>
<organism evidence="3 4">
    <name type="scientific">Aureibacter tunicatorum</name>
    <dbReference type="NCBI Taxonomy" id="866807"/>
    <lineage>
        <taxon>Bacteria</taxon>
        <taxon>Pseudomonadati</taxon>
        <taxon>Bacteroidota</taxon>
        <taxon>Cytophagia</taxon>
        <taxon>Cytophagales</taxon>
        <taxon>Persicobacteraceae</taxon>
        <taxon>Aureibacter</taxon>
    </lineage>
</organism>
<dbReference type="AlphaFoldDB" id="A0AAE4BQB5"/>
<dbReference type="PANTHER" id="PTHR43559">
    <property type="entry name" value="HYDROLASE YCAC-RELATED"/>
    <property type="match status" value="1"/>
</dbReference>
<feature type="chain" id="PRO_5042125567" evidence="1">
    <location>
        <begin position="21"/>
        <end position="247"/>
    </location>
</feature>
<feature type="signal peptide" evidence="1">
    <location>
        <begin position="1"/>
        <end position="20"/>
    </location>
</feature>
<keyword evidence="4" id="KW-1185">Reference proteome</keyword>
<gene>
    <name evidence="3" type="ORF">HNQ88_001951</name>
</gene>
<dbReference type="Proteomes" id="UP001185092">
    <property type="component" value="Unassembled WGS sequence"/>
</dbReference>
<evidence type="ECO:0000256" key="1">
    <source>
        <dbReference type="SAM" id="SignalP"/>
    </source>
</evidence>
<name>A0AAE4BQB5_9BACT</name>